<dbReference type="InterPro" id="IPR009097">
    <property type="entry name" value="Cyclic_Pdiesterase"/>
</dbReference>
<evidence type="ECO:0000313" key="2">
    <source>
        <dbReference type="Proteomes" id="UP000309133"/>
    </source>
</evidence>
<gene>
    <name evidence="1" type="ORF">E6C64_18310</name>
</gene>
<reference evidence="1 2" key="1">
    <citation type="submission" date="2019-04" db="EMBL/GenBank/DDBJ databases">
        <authorList>
            <person name="Jiang L."/>
        </authorList>
    </citation>
    <scope>NUCLEOTIDE SEQUENCE [LARGE SCALE GENOMIC DNA]</scope>
    <source>
        <strain evidence="1 2">YIM 131853</strain>
    </source>
</reference>
<dbReference type="GO" id="GO:0016874">
    <property type="term" value="F:ligase activity"/>
    <property type="evidence" value="ECO:0007669"/>
    <property type="project" value="UniProtKB-KW"/>
</dbReference>
<name>A0A4S4FF48_9MICO</name>
<dbReference type="Gene3D" id="3.90.1140.10">
    <property type="entry name" value="Cyclic phosphodiesterase"/>
    <property type="match status" value="1"/>
</dbReference>
<proteinExistence type="predicted"/>
<sequence>MTSIELLLDEELEHAVLGEWWRLEDAGIPNQSRHTGVSNRPHVTLLWADAGVASAKLEDVTLPVALRLGAPILFGAGRKGVILARLVVPNRELLELHRAVHAQHSEATGIAPKTLPGAWTPHVTLSRGIPMDQLVAALETLDTRAVLMGEAIAARHWDASTAAITAVA</sequence>
<organism evidence="1 2">
    <name type="scientific">Naasia lichenicola</name>
    <dbReference type="NCBI Taxonomy" id="2565933"/>
    <lineage>
        <taxon>Bacteria</taxon>
        <taxon>Bacillati</taxon>
        <taxon>Actinomycetota</taxon>
        <taxon>Actinomycetes</taxon>
        <taxon>Micrococcales</taxon>
        <taxon>Microbacteriaceae</taxon>
        <taxon>Naasia</taxon>
    </lineage>
</organism>
<dbReference type="Proteomes" id="UP000309133">
    <property type="component" value="Unassembled WGS sequence"/>
</dbReference>
<dbReference type="SUPFAM" id="SSF55144">
    <property type="entry name" value="LigT-like"/>
    <property type="match status" value="1"/>
</dbReference>
<keyword evidence="2" id="KW-1185">Reference proteome</keyword>
<dbReference type="RefSeq" id="WP_136429199.1">
    <property type="nucleotide sequence ID" value="NZ_SSSM01000006.1"/>
</dbReference>
<keyword evidence="1" id="KW-0436">Ligase</keyword>
<comment type="caution">
    <text evidence="1">The sequence shown here is derived from an EMBL/GenBank/DDBJ whole genome shotgun (WGS) entry which is preliminary data.</text>
</comment>
<dbReference type="AlphaFoldDB" id="A0A4S4FF48"/>
<dbReference type="EMBL" id="SSSM01000006">
    <property type="protein sequence ID" value="THG28733.1"/>
    <property type="molecule type" value="Genomic_DNA"/>
</dbReference>
<dbReference type="Pfam" id="PF13563">
    <property type="entry name" value="2_5_RNA_ligase2"/>
    <property type="match status" value="1"/>
</dbReference>
<evidence type="ECO:0000313" key="1">
    <source>
        <dbReference type="EMBL" id="THG28733.1"/>
    </source>
</evidence>
<dbReference type="OrthoDB" id="3397424at2"/>
<protein>
    <submittedName>
        <fullName evidence="1">2'-5' RNA ligase family protein</fullName>
    </submittedName>
</protein>
<accession>A0A4S4FF48</accession>